<dbReference type="EMBL" id="RYDJ01000010">
    <property type="protein sequence ID" value="RTZ04089.1"/>
    <property type="molecule type" value="Genomic_DNA"/>
</dbReference>
<keyword evidence="1" id="KW-0732">Signal</keyword>
<sequence length="300" mass="33535">MKKTIIIVLVGLFSGFSSYSQGCSDAGICSIGNSFQNSKTDFKNGIEIGNVFGTGEADLTYFSSYLTYTRTINERFSLSSKITYSVANGSFGQRGAFGDGYFIGNYNWKTKTTAKWSTLMGFKIPFTSSNLKINEFSLPLDYQSSLGTFDLILGLNLTYKKWDFNTGIQIPVFNNNRNSYFKEFSDTDDFPSTNLFERKSDALFRTTYTIQPANTKFTFKPNVLFLYHLGEDSFENAFGKRETIQNSDGLTINGNLIGSYAIDAKNSIELSLAAPFVIREVRPDGLTRGFTAGLIYKVLF</sequence>
<organism evidence="2 3">
    <name type="scientific">Flavobacterium bomense</name>
    <dbReference type="NCBI Taxonomy" id="2497483"/>
    <lineage>
        <taxon>Bacteria</taxon>
        <taxon>Pseudomonadati</taxon>
        <taxon>Bacteroidota</taxon>
        <taxon>Flavobacteriia</taxon>
        <taxon>Flavobacteriales</taxon>
        <taxon>Flavobacteriaceae</taxon>
        <taxon>Flavobacterium</taxon>
    </lineage>
</organism>
<evidence type="ECO:0000313" key="3">
    <source>
        <dbReference type="Proteomes" id="UP000280825"/>
    </source>
</evidence>
<dbReference type="Proteomes" id="UP000280825">
    <property type="component" value="Unassembled WGS sequence"/>
</dbReference>
<evidence type="ECO:0000256" key="1">
    <source>
        <dbReference type="SAM" id="SignalP"/>
    </source>
</evidence>
<protein>
    <recommendedName>
        <fullName evidence="4">Transporter</fullName>
    </recommendedName>
</protein>
<name>A0A3S0PID3_9FLAO</name>
<dbReference type="AlphaFoldDB" id="A0A3S0PID3"/>
<proteinExistence type="predicted"/>
<evidence type="ECO:0008006" key="4">
    <source>
        <dbReference type="Google" id="ProtNLM"/>
    </source>
</evidence>
<evidence type="ECO:0000313" key="2">
    <source>
        <dbReference type="EMBL" id="RTZ04089.1"/>
    </source>
</evidence>
<feature type="signal peptide" evidence="1">
    <location>
        <begin position="1"/>
        <end position="22"/>
    </location>
</feature>
<accession>A0A3S0PID3</accession>
<gene>
    <name evidence="2" type="ORF">EKL98_09630</name>
</gene>
<feature type="chain" id="PRO_5018557411" description="Transporter" evidence="1">
    <location>
        <begin position="23"/>
        <end position="300"/>
    </location>
</feature>
<dbReference type="RefSeq" id="WP_126562167.1">
    <property type="nucleotide sequence ID" value="NZ_RYDJ01000010.1"/>
</dbReference>
<reference evidence="2 3" key="1">
    <citation type="submission" date="2018-12" db="EMBL/GenBank/DDBJ databases">
        <title>Flavobacterium sp. nov., isolated from glacier ice.</title>
        <authorList>
            <person name="Liu Q."/>
            <person name="Xin Y.-H."/>
        </authorList>
    </citation>
    <scope>NUCLEOTIDE SEQUENCE [LARGE SCALE GENOMIC DNA]</scope>
    <source>
        <strain evidence="2 3">RB1N8</strain>
    </source>
</reference>
<comment type="caution">
    <text evidence="2">The sequence shown here is derived from an EMBL/GenBank/DDBJ whole genome shotgun (WGS) entry which is preliminary data.</text>
</comment>
<keyword evidence="3" id="KW-1185">Reference proteome</keyword>